<feature type="region of interest" description="Disordered" evidence="1">
    <location>
        <begin position="35"/>
        <end position="58"/>
    </location>
</feature>
<keyword evidence="2" id="KW-0812">Transmembrane</keyword>
<keyword evidence="4" id="KW-1185">Reference proteome</keyword>
<evidence type="ECO:0000256" key="1">
    <source>
        <dbReference type="SAM" id="MobiDB-lite"/>
    </source>
</evidence>
<proteinExistence type="predicted"/>
<evidence type="ECO:0000313" key="4">
    <source>
        <dbReference type="Proteomes" id="UP000244893"/>
    </source>
</evidence>
<organism evidence="3 4">
    <name type="scientific">Amnibacterium flavum</name>
    <dbReference type="NCBI Taxonomy" id="2173173"/>
    <lineage>
        <taxon>Bacteria</taxon>
        <taxon>Bacillati</taxon>
        <taxon>Actinomycetota</taxon>
        <taxon>Actinomycetes</taxon>
        <taxon>Micrococcales</taxon>
        <taxon>Microbacteriaceae</taxon>
        <taxon>Amnibacterium</taxon>
    </lineage>
</organism>
<evidence type="ECO:0000313" key="3">
    <source>
        <dbReference type="EMBL" id="PVZ95115.1"/>
    </source>
</evidence>
<sequence length="246" mass="25690">MTAPVLDRPRAAARYRRGIDQSALAEAPARPARLRGLDDTAYAPSSTGPDVPVRTRTTGRRRFSPARLTLRLVIAVVAIAATFSGIVVFTTNAYFTSQGLVQTNAVNPGTIALNTAPSFTLANLVPLSSTTATSVSTGSIVNFDVASASLDTRGTVAVTNVTDNASGALLPWVRVAIYDGSNWTTVVAANASPKTAEFTMAANTTRSMKLRFYLDSAAPDALQGKAITFTITTRGIQSGADAGTAY</sequence>
<accession>A0A2V1HRC1</accession>
<feature type="transmembrane region" description="Helical" evidence="2">
    <location>
        <begin position="70"/>
        <end position="95"/>
    </location>
</feature>
<dbReference type="EMBL" id="QEOP01000001">
    <property type="protein sequence ID" value="PVZ95115.1"/>
    <property type="molecule type" value="Genomic_DNA"/>
</dbReference>
<keyword evidence="2" id="KW-0472">Membrane</keyword>
<name>A0A2V1HRC1_9MICO</name>
<evidence type="ECO:0000256" key="2">
    <source>
        <dbReference type="SAM" id="Phobius"/>
    </source>
</evidence>
<dbReference type="AlphaFoldDB" id="A0A2V1HRC1"/>
<gene>
    <name evidence="3" type="ORF">DDQ50_00860</name>
</gene>
<protein>
    <submittedName>
        <fullName evidence="3">Uncharacterized protein</fullName>
    </submittedName>
</protein>
<dbReference type="Proteomes" id="UP000244893">
    <property type="component" value="Unassembled WGS sequence"/>
</dbReference>
<dbReference type="RefSeq" id="WP_116754853.1">
    <property type="nucleotide sequence ID" value="NZ_JBHUEX010000001.1"/>
</dbReference>
<comment type="caution">
    <text evidence="3">The sequence shown here is derived from an EMBL/GenBank/DDBJ whole genome shotgun (WGS) entry which is preliminary data.</text>
</comment>
<reference evidence="3 4" key="1">
    <citation type="submission" date="2018-05" db="EMBL/GenBank/DDBJ databases">
        <title>Amnibacterium sp. M8JJ-5, whole genome shotgun sequence.</title>
        <authorList>
            <person name="Tuo L."/>
        </authorList>
    </citation>
    <scope>NUCLEOTIDE SEQUENCE [LARGE SCALE GENOMIC DNA]</scope>
    <source>
        <strain evidence="3 4">M8JJ-5</strain>
    </source>
</reference>
<keyword evidence="2" id="KW-1133">Transmembrane helix</keyword>